<evidence type="ECO:0000256" key="5">
    <source>
        <dbReference type="HAMAP-Rule" id="MF_00527"/>
    </source>
</evidence>
<protein>
    <recommendedName>
        <fullName evidence="5">Putative 3-methyladenine DNA glycosylase</fullName>
        <ecNumber evidence="5">3.2.2.-</ecNumber>
    </recommendedName>
</protein>
<accession>A0ABY8QZ14</accession>
<keyword evidence="4 5" id="KW-0234">DNA repair</keyword>
<evidence type="ECO:0000256" key="2">
    <source>
        <dbReference type="ARBA" id="ARBA00022763"/>
    </source>
</evidence>
<dbReference type="Gene3D" id="3.10.300.10">
    <property type="entry name" value="Methylpurine-DNA glycosylase (MPG)"/>
    <property type="match status" value="1"/>
</dbReference>
<evidence type="ECO:0000313" key="7">
    <source>
        <dbReference type="Proteomes" id="UP001209083"/>
    </source>
</evidence>
<dbReference type="Pfam" id="PF02245">
    <property type="entry name" value="Pur_DNA_glyco"/>
    <property type="match status" value="1"/>
</dbReference>
<keyword evidence="2 5" id="KW-0227">DNA damage</keyword>
<reference evidence="6 7" key="1">
    <citation type="submission" date="2023-05" db="EMBL/GenBank/DDBJ databases">
        <title>Lithophilousrod everest ZFBP1038 complete genpme.</title>
        <authorList>
            <person name="Tian M."/>
        </authorList>
    </citation>
    <scope>NUCLEOTIDE SEQUENCE [LARGE SCALE GENOMIC DNA]</scope>
    <source>
        <strain evidence="6 7">ZFBP1038</strain>
    </source>
</reference>
<dbReference type="PANTHER" id="PTHR10429:SF0">
    <property type="entry name" value="DNA-3-METHYLADENINE GLYCOSYLASE"/>
    <property type="match status" value="1"/>
</dbReference>
<organism evidence="6 7">
    <name type="scientific">Saxibacter everestensis</name>
    <dbReference type="NCBI Taxonomy" id="2909229"/>
    <lineage>
        <taxon>Bacteria</taxon>
        <taxon>Bacillati</taxon>
        <taxon>Actinomycetota</taxon>
        <taxon>Actinomycetes</taxon>
        <taxon>Micrococcales</taxon>
        <taxon>Brevibacteriaceae</taxon>
        <taxon>Saxibacter</taxon>
    </lineage>
</organism>
<evidence type="ECO:0000256" key="1">
    <source>
        <dbReference type="ARBA" id="ARBA00009232"/>
    </source>
</evidence>
<dbReference type="InterPro" id="IPR003180">
    <property type="entry name" value="MPG"/>
</dbReference>
<evidence type="ECO:0000256" key="4">
    <source>
        <dbReference type="ARBA" id="ARBA00023204"/>
    </source>
</evidence>
<dbReference type="HAMAP" id="MF_00527">
    <property type="entry name" value="3MGH"/>
    <property type="match status" value="1"/>
</dbReference>
<dbReference type="PANTHER" id="PTHR10429">
    <property type="entry name" value="DNA-3-METHYLADENINE GLYCOSYLASE"/>
    <property type="match status" value="1"/>
</dbReference>
<dbReference type="CDD" id="cd00540">
    <property type="entry name" value="AAG"/>
    <property type="match status" value="1"/>
</dbReference>
<keyword evidence="7" id="KW-1185">Reference proteome</keyword>
<dbReference type="SUPFAM" id="SSF50486">
    <property type="entry name" value="FMT C-terminal domain-like"/>
    <property type="match status" value="1"/>
</dbReference>
<dbReference type="NCBIfam" id="TIGR00567">
    <property type="entry name" value="3mg"/>
    <property type="match status" value="1"/>
</dbReference>
<dbReference type="InterPro" id="IPR011034">
    <property type="entry name" value="Formyl_transferase-like_C_sf"/>
</dbReference>
<dbReference type="EMBL" id="CP090958">
    <property type="protein sequence ID" value="WGW14031.1"/>
    <property type="molecule type" value="Genomic_DNA"/>
</dbReference>
<evidence type="ECO:0000313" key="6">
    <source>
        <dbReference type="EMBL" id="WGW14031.1"/>
    </source>
</evidence>
<keyword evidence="3 5" id="KW-0378">Hydrolase</keyword>
<dbReference type="Proteomes" id="UP001209083">
    <property type="component" value="Chromosome"/>
</dbReference>
<dbReference type="NCBIfam" id="NF002003">
    <property type="entry name" value="PRK00802.1-3"/>
    <property type="match status" value="1"/>
</dbReference>
<dbReference type="InterPro" id="IPR036995">
    <property type="entry name" value="MPG_sf"/>
</dbReference>
<sequence length="216" mass="23336">MPARREFFAREVTDVAPELLGCVLQHSDGAGTVGIRITEVEAYAGERDPGAHSYRGRTERNKTMFGEPGHVYCYFTYGLHHAVNLVAGTAGQPYGCLIRAGEVIRGAELARKRREAKPRKNPLLDHELARGPACIAQSFDVDLGNDGDDLFGSGWEVLLPSGELSLPHLTGPRVGVSGPGGDGTAFPWRFWLPEEPSVSAYKPASRPGRVRSGAAR</sequence>
<gene>
    <name evidence="6" type="ORF">LWF01_07230</name>
</gene>
<proteinExistence type="inferred from homology"/>
<evidence type="ECO:0000256" key="3">
    <source>
        <dbReference type="ARBA" id="ARBA00022801"/>
    </source>
</evidence>
<dbReference type="GO" id="GO:0016798">
    <property type="term" value="F:hydrolase activity, acting on glycosyl bonds"/>
    <property type="evidence" value="ECO:0007669"/>
    <property type="project" value="UniProtKB-KW"/>
</dbReference>
<dbReference type="EC" id="3.2.2.-" evidence="5"/>
<keyword evidence="6" id="KW-0326">Glycosidase</keyword>
<comment type="similarity">
    <text evidence="1 5">Belongs to the DNA glycosylase MPG family.</text>
</comment>
<name>A0ABY8QZ14_9MICO</name>